<reference evidence="10 11" key="1">
    <citation type="journal article" date="2011" name="Science">
        <title>The Selaginella genome identifies genetic changes associated with the evolution of vascular plants.</title>
        <authorList>
            <person name="Banks J.A."/>
            <person name="Nishiyama T."/>
            <person name="Hasebe M."/>
            <person name="Bowman J.L."/>
            <person name="Gribskov M."/>
            <person name="dePamphilis C."/>
            <person name="Albert V.A."/>
            <person name="Aono N."/>
            <person name="Aoyama T."/>
            <person name="Ambrose B.A."/>
            <person name="Ashton N.W."/>
            <person name="Axtell M.J."/>
            <person name="Barker E."/>
            <person name="Barker M.S."/>
            <person name="Bennetzen J.L."/>
            <person name="Bonawitz N.D."/>
            <person name="Chapple C."/>
            <person name="Cheng C."/>
            <person name="Correa L.G."/>
            <person name="Dacre M."/>
            <person name="DeBarry J."/>
            <person name="Dreyer I."/>
            <person name="Elias M."/>
            <person name="Engstrom E.M."/>
            <person name="Estelle M."/>
            <person name="Feng L."/>
            <person name="Finet C."/>
            <person name="Floyd S.K."/>
            <person name="Frommer W.B."/>
            <person name="Fujita T."/>
            <person name="Gramzow L."/>
            <person name="Gutensohn M."/>
            <person name="Harholt J."/>
            <person name="Hattori M."/>
            <person name="Heyl A."/>
            <person name="Hirai T."/>
            <person name="Hiwatashi Y."/>
            <person name="Ishikawa M."/>
            <person name="Iwata M."/>
            <person name="Karol K.G."/>
            <person name="Koehler B."/>
            <person name="Kolukisaoglu U."/>
            <person name="Kubo M."/>
            <person name="Kurata T."/>
            <person name="Lalonde S."/>
            <person name="Li K."/>
            <person name="Li Y."/>
            <person name="Litt A."/>
            <person name="Lyons E."/>
            <person name="Manning G."/>
            <person name="Maruyama T."/>
            <person name="Michael T.P."/>
            <person name="Mikami K."/>
            <person name="Miyazaki S."/>
            <person name="Morinaga S."/>
            <person name="Murata T."/>
            <person name="Mueller-Roeber B."/>
            <person name="Nelson D.R."/>
            <person name="Obara M."/>
            <person name="Oguri Y."/>
            <person name="Olmstead R.G."/>
            <person name="Onodera N."/>
            <person name="Petersen B.L."/>
            <person name="Pils B."/>
            <person name="Prigge M."/>
            <person name="Rensing S.A."/>
            <person name="Riano-Pachon D.M."/>
            <person name="Roberts A.W."/>
            <person name="Sato Y."/>
            <person name="Scheller H.V."/>
            <person name="Schulz B."/>
            <person name="Schulz C."/>
            <person name="Shakirov E.V."/>
            <person name="Shibagaki N."/>
            <person name="Shinohara N."/>
            <person name="Shippen D.E."/>
            <person name="Soerensen I."/>
            <person name="Sotooka R."/>
            <person name="Sugimoto N."/>
            <person name="Sugita M."/>
            <person name="Sumikawa N."/>
            <person name="Tanurdzic M."/>
            <person name="Theissen G."/>
            <person name="Ulvskov P."/>
            <person name="Wakazuki S."/>
            <person name="Weng J.K."/>
            <person name="Willats W.W."/>
            <person name="Wipf D."/>
            <person name="Wolf P.G."/>
            <person name="Yang L."/>
            <person name="Zimmer A.D."/>
            <person name="Zhu Q."/>
            <person name="Mitros T."/>
            <person name="Hellsten U."/>
            <person name="Loque D."/>
            <person name="Otillar R."/>
            <person name="Salamov A."/>
            <person name="Schmutz J."/>
            <person name="Shapiro H."/>
            <person name="Lindquist E."/>
            <person name="Lucas S."/>
            <person name="Rokhsar D."/>
            <person name="Grigoriev I.V."/>
        </authorList>
    </citation>
    <scope>NUCLEOTIDE SEQUENCE [LARGE SCALE GENOMIC DNA]</scope>
</reference>
<dbReference type="EC" id="2.3.2.27" evidence="2"/>
<evidence type="ECO:0000313" key="10">
    <source>
        <dbReference type="EMBL" id="EFJ38428.1"/>
    </source>
</evidence>
<dbReference type="PROSITE" id="PS50089">
    <property type="entry name" value="ZF_RING_2"/>
    <property type="match status" value="1"/>
</dbReference>
<dbReference type="PANTHER" id="PTHR14155">
    <property type="entry name" value="RING FINGER DOMAIN-CONTAINING"/>
    <property type="match status" value="1"/>
</dbReference>
<accession>D8QQB4</accession>
<dbReference type="PANTHER" id="PTHR14155:SF610">
    <property type="entry name" value="OS01G0755700 PROTEIN"/>
    <property type="match status" value="1"/>
</dbReference>
<dbReference type="SMART" id="SM00184">
    <property type="entry name" value="RING"/>
    <property type="match status" value="1"/>
</dbReference>
<dbReference type="Gramene" id="EFJ38428">
    <property type="protein sequence ID" value="EFJ38428"/>
    <property type="gene ID" value="SELMODRAFT_402335"/>
</dbReference>
<dbReference type="HOGENOM" id="CLU_2019198_0_0_1"/>
<feature type="signal peptide" evidence="8">
    <location>
        <begin position="1"/>
        <end position="18"/>
    </location>
</feature>
<protein>
    <recommendedName>
        <fullName evidence="2">RING-type E3 ubiquitin transferase</fullName>
        <ecNumber evidence="2">2.3.2.27</ecNumber>
    </recommendedName>
</protein>
<dbReference type="InterPro" id="IPR053238">
    <property type="entry name" value="RING-H2_zinc_finger"/>
</dbReference>
<keyword evidence="4 7" id="KW-0863">Zinc-finger</keyword>
<evidence type="ECO:0000256" key="8">
    <source>
        <dbReference type="SAM" id="SignalP"/>
    </source>
</evidence>
<evidence type="ECO:0000256" key="1">
    <source>
        <dbReference type="ARBA" id="ARBA00000900"/>
    </source>
</evidence>
<comment type="similarity">
    <text evidence="6">Belongs to the RING-type zinc finger family. ATL subfamily.</text>
</comment>
<sequence length="123" mass="13750">MSEICCLLGGAWFAGWSCWLCIKDGDCSFGDAGYGTGASTRDGEAEKKLENGMDSVVLPLELYSVRERGREECPICLGEFGDGQEVTVLPKCKHFYHRDCLSLWLFRQPTCPLRHGPTELKRL</sequence>
<keyword evidence="3" id="KW-0479">Metal-binding</keyword>
<organism evidence="11">
    <name type="scientific">Selaginella moellendorffii</name>
    <name type="common">Spikemoss</name>
    <dbReference type="NCBI Taxonomy" id="88036"/>
    <lineage>
        <taxon>Eukaryota</taxon>
        <taxon>Viridiplantae</taxon>
        <taxon>Streptophyta</taxon>
        <taxon>Embryophyta</taxon>
        <taxon>Tracheophyta</taxon>
        <taxon>Lycopodiopsida</taxon>
        <taxon>Selaginellales</taxon>
        <taxon>Selaginellaceae</taxon>
        <taxon>Selaginella</taxon>
    </lineage>
</organism>
<comment type="catalytic activity">
    <reaction evidence="1">
        <text>S-ubiquitinyl-[E2 ubiquitin-conjugating enzyme]-L-cysteine + [acceptor protein]-L-lysine = [E2 ubiquitin-conjugating enzyme]-L-cysteine + N(6)-ubiquitinyl-[acceptor protein]-L-lysine.</text>
        <dbReference type="EC" id="2.3.2.27"/>
    </reaction>
</comment>
<dbReference type="InterPro" id="IPR013083">
    <property type="entry name" value="Znf_RING/FYVE/PHD"/>
</dbReference>
<dbReference type="SUPFAM" id="SSF57850">
    <property type="entry name" value="RING/U-box"/>
    <property type="match status" value="1"/>
</dbReference>
<gene>
    <name evidence="10" type="ORF">SELMODRAFT_402335</name>
</gene>
<feature type="chain" id="PRO_5003121114" description="RING-type E3 ubiquitin transferase" evidence="8">
    <location>
        <begin position="19"/>
        <end position="123"/>
    </location>
</feature>
<dbReference type="GO" id="GO:0061630">
    <property type="term" value="F:ubiquitin protein ligase activity"/>
    <property type="evidence" value="ECO:0007669"/>
    <property type="project" value="UniProtKB-EC"/>
</dbReference>
<evidence type="ECO:0000313" key="11">
    <source>
        <dbReference type="Proteomes" id="UP000001514"/>
    </source>
</evidence>
<evidence type="ECO:0000259" key="9">
    <source>
        <dbReference type="PROSITE" id="PS50089"/>
    </source>
</evidence>
<dbReference type="eggNOG" id="KOG0800">
    <property type="taxonomic scope" value="Eukaryota"/>
</dbReference>
<name>D8QQB4_SELML</name>
<keyword evidence="5" id="KW-0862">Zinc</keyword>
<dbReference type="Gene3D" id="3.30.40.10">
    <property type="entry name" value="Zinc/RING finger domain, C3HC4 (zinc finger)"/>
    <property type="match status" value="1"/>
</dbReference>
<proteinExistence type="inferred from homology"/>
<evidence type="ECO:0000256" key="3">
    <source>
        <dbReference type="ARBA" id="ARBA00022723"/>
    </source>
</evidence>
<keyword evidence="11" id="KW-1185">Reference proteome</keyword>
<dbReference type="InterPro" id="IPR001841">
    <property type="entry name" value="Znf_RING"/>
</dbReference>
<evidence type="ECO:0000256" key="4">
    <source>
        <dbReference type="ARBA" id="ARBA00022771"/>
    </source>
</evidence>
<dbReference type="GO" id="GO:0008270">
    <property type="term" value="F:zinc ion binding"/>
    <property type="evidence" value="ECO:0007669"/>
    <property type="project" value="UniProtKB-KW"/>
</dbReference>
<dbReference type="InParanoid" id="D8QQB4"/>
<dbReference type="Pfam" id="PF13639">
    <property type="entry name" value="zf-RING_2"/>
    <property type="match status" value="1"/>
</dbReference>
<dbReference type="AlphaFoldDB" id="D8QQB4"/>
<evidence type="ECO:0000256" key="2">
    <source>
        <dbReference type="ARBA" id="ARBA00012483"/>
    </source>
</evidence>
<dbReference type="Proteomes" id="UP000001514">
    <property type="component" value="Unassembled WGS sequence"/>
</dbReference>
<evidence type="ECO:0000256" key="7">
    <source>
        <dbReference type="PROSITE-ProRule" id="PRU00175"/>
    </source>
</evidence>
<dbReference type="KEGG" id="smo:SELMODRAFT_402335"/>
<evidence type="ECO:0000256" key="5">
    <source>
        <dbReference type="ARBA" id="ARBA00022833"/>
    </source>
</evidence>
<dbReference type="EMBL" id="GL377565">
    <property type="protein sequence ID" value="EFJ38428.1"/>
    <property type="molecule type" value="Genomic_DNA"/>
</dbReference>
<evidence type="ECO:0000256" key="6">
    <source>
        <dbReference type="ARBA" id="ARBA00024209"/>
    </source>
</evidence>
<keyword evidence="8" id="KW-0732">Signal</keyword>
<feature type="domain" description="RING-type" evidence="9">
    <location>
        <begin position="73"/>
        <end position="115"/>
    </location>
</feature>